<organism evidence="2 3">
    <name type="scientific">Rhizobium leguminosarum bv. trifolii (strain WSM1325)</name>
    <dbReference type="NCBI Taxonomy" id="395491"/>
    <lineage>
        <taxon>Bacteria</taxon>
        <taxon>Pseudomonadati</taxon>
        <taxon>Pseudomonadota</taxon>
        <taxon>Alphaproteobacteria</taxon>
        <taxon>Hyphomicrobiales</taxon>
        <taxon>Rhizobiaceae</taxon>
        <taxon>Rhizobium/Agrobacterium group</taxon>
        <taxon>Rhizobium</taxon>
    </lineage>
</organism>
<dbReference type="EMBL" id="CP001622">
    <property type="protein sequence ID" value="ACS54504.1"/>
    <property type="molecule type" value="Genomic_DNA"/>
</dbReference>
<evidence type="ECO:0000313" key="2">
    <source>
        <dbReference type="EMBL" id="ACS54504.1"/>
    </source>
</evidence>
<name>C6B085_RHILS</name>
<feature type="region of interest" description="Disordered" evidence="1">
    <location>
        <begin position="49"/>
        <end position="70"/>
    </location>
</feature>
<gene>
    <name evidence="2" type="ordered locus">Rleg_0193</name>
</gene>
<accession>C6B085</accession>
<feature type="compositionally biased region" description="Basic and acidic residues" evidence="1">
    <location>
        <begin position="52"/>
        <end position="62"/>
    </location>
</feature>
<sequence>MWVFDGTVNLYRPRDPWPRSSNTWEKSRTMCVTDSDLSVEQNAEIQALCRGVQEEPANREPRGNSPDLTR</sequence>
<dbReference type="AlphaFoldDB" id="C6B085"/>
<proteinExistence type="predicted"/>
<evidence type="ECO:0000313" key="3">
    <source>
        <dbReference type="Proteomes" id="UP000002256"/>
    </source>
</evidence>
<dbReference type="KEGG" id="rlg:Rleg_0193"/>
<reference evidence="2 3" key="1">
    <citation type="journal article" date="2010" name="Stand. Genomic Sci.">
        <title>Complete genome sequence of Rhizobium leguminosarum bv. trifolii strain WSM1325, an effective microsymbiont of annual Mediterranean clovers.</title>
        <authorList>
            <person name="Reeve W."/>
            <person name="O'Hara G."/>
            <person name="Chain P."/>
            <person name="Ardley J."/>
            <person name="Brau L."/>
            <person name="Nandesena K."/>
            <person name="Tiwari R."/>
            <person name="Copeland A."/>
            <person name="Nolan M."/>
            <person name="Han C."/>
            <person name="Brettin T."/>
            <person name="Land M."/>
            <person name="Ovchinikova G."/>
            <person name="Ivanova N."/>
            <person name="Mavromatis K."/>
            <person name="Markowitz V."/>
            <person name="Kyrpides N."/>
            <person name="Melino V."/>
            <person name="Denton M."/>
            <person name="Yates R."/>
            <person name="Howieson J."/>
        </authorList>
    </citation>
    <scope>NUCLEOTIDE SEQUENCE [LARGE SCALE GENOMIC DNA]</scope>
    <source>
        <strain evidence="2 3">WSM1325</strain>
    </source>
</reference>
<dbReference type="Proteomes" id="UP000002256">
    <property type="component" value="Chromosome"/>
</dbReference>
<dbReference type="HOGENOM" id="CLU_2755108_0_0_5"/>
<evidence type="ECO:0000256" key="1">
    <source>
        <dbReference type="SAM" id="MobiDB-lite"/>
    </source>
</evidence>
<protein>
    <submittedName>
        <fullName evidence="2">Uncharacterized protein</fullName>
    </submittedName>
</protein>